<evidence type="ECO:0000313" key="2">
    <source>
        <dbReference type="Proteomes" id="UP000789396"/>
    </source>
</evidence>
<reference evidence="1" key="1">
    <citation type="submission" date="2021-06" db="EMBL/GenBank/DDBJ databases">
        <authorList>
            <person name="Kallberg Y."/>
            <person name="Tangrot J."/>
            <person name="Rosling A."/>
        </authorList>
    </citation>
    <scope>NUCLEOTIDE SEQUENCE</scope>
    <source>
        <strain evidence="1">IN212</strain>
    </source>
</reference>
<organism evidence="1 2">
    <name type="scientific">Racocetra fulgida</name>
    <dbReference type="NCBI Taxonomy" id="60492"/>
    <lineage>
        <taxon>Eukaryota</taxon>
        <taxon>Fungi</taxon>
        <taxon>Fungi incertae sedis</taxon>
        <taxon>Mucoromycota</taxon>
        <taxon>Glomeromycotina</taxon>
        <taxon>Glomeromycetes</taxon>
        <taxon>Diversisporales</taxon>
        <taxon>Gigasporaceae</taxon>
        <taxon>Racocetra</taxon>
    </lineage>
</organism>
<dbReference type="OrthoDB" id="1303396at2759"/>
<proteinExistence type="predicted"/>
<keyword evidence="2" id="KW-1185">Reference proteome</keyword>
<evidence type="ECO:0000313" key="1">
    <source>
        <dbReference type="EMBL" id="CAG8818172.1"/>
    </source>
</evidence>
<sequence length="77" mass="9254">LHLTEHEIQNEALIQLENILLQQNKSLKNFPNMLYTDSVREFREFENSLINEKLNYDIDTLTEFVVQNTNRLNEDQM</sequence>
<gene>
    <name evidence="1" type="ORF">RFULGI_LOCUS19396</name>
</gene>
<dbReference type="EMBL" id="CAJVPZ010095456">
    <property type="protein sequence ID" value="CAG8818172.1"/>
    <property type="molecule type" value="Genomic_DNA"/>
</dbReference>
<feature type="non-terminal residue" evidence="1">
    <location>
        <position position="77"/>
    </location>
</feature>
<feature type="non-terminal residue" evidence="1">
    <location>
        <position position="1"/>
    </location>
</feature>
<protein>
    <submittedName>
        <fullName evidence="1">5033_t:CDS:1</fullName>
    </submittedName>
</protein>
<dbReference type="Proteomes" id="UP000789396">
    <property type="component" value="Unassembled WGS sequence"/>
</dbReference>
<comment type="caution">
    <text evidence="1">The sequence shown here is derived from an EMBL/GenBank/DDBJ whole genome shotgun (WGS) entry which is preliminary data.</text>
</comment>
<accession>A0A9N9KAV5</accession>
<name>A0A9N9KAV5_9GLOM</name>
<dbReference type="AlphaFoldDB" id="A0A9N9KAV5"/>